<feature type="transmembrane region" description="Helical" evidence="6">
    <location>
        <begin position="129"/>
        <end position="150"/>
    </location>
</feature>
<evidence type="ECO:0000313" key="8">
    <source>
        <dbReference type="Proteomes" id="UP000663879"/>
    </source>
</evidence>
<dbReference type="GO" id="GO:0031966">
    <property type="term" value="C:mitochondrial membrane"/>
    <property type="evidence" value="ECO:0007669"/>
    <property type="project" value="UniProtKB-SubCell"/>
</dbReference>
<dbReference type="GO" id="GO:0032981">
    <property type="term" value="P:mitochondrial respiratory chain complex I assembly"/>
    <property type="evidence" value="ECO:0007669"/>
    <property type="project" value="TreeGrafter"/>
</dbReference>
<evidence type="ECO:0008006" key="9">
    <source>
        <dbReference type="Google" id="ProtNLM"/>
    </source>
</evidence>
<evidence type="ECO:0000313" key="7">
    <source>
        <dbReference type="EMBL" id="CAF0973373.1"/>
    </source>
</evidence>
<dbReference type="Pfam" id="PF07114">
    <property type="entry name" value="TMEM126"/>
    <property type="match status" value="1"/>
</dbReference>
<dbReference type="EMBL" id="CAJNOC010003225">
    <property type="protein sequence ID" value="CAF0973373.1"/>
    <property type="molecule type" value="Genomic_DNA"/>
</dbReference>
<feature type="transmembrane region" description="Helical" evidence="6">
    <location>
        <begin position="82"/>
        <end position="109"/>
    </location>
</feature>
<dbReference type="PANTHER" id="PTHR16296:SF2">
    <property type="entry name" value="TRANSMEMBRANE PROTEIN 126A"/>
    <property type="match status" value="1"/>
</dbReference>
<dbReference type="InterPro" id="IPR009801">
    <property type="entry name" value="TMEM126"/>
</dbReference>
<evidence type="ECO:0000256" key="4">
    <source>
        <dbReference type="ARBA" id="ARBA00023128"/>
    </source>
</evidence>
<protein>
    <recommendedName>
        <fullName evidence="9">Transmembrane protein 126A</fullName>
    </recommendedName>
</protein>
<keyword evidence="2 6" id="KW-0812">Transmembrane</keyword>
<proteinExistence type="predicted"/>
<reference evidence="7" key="1">
    <citation type="submission" date="2021-02" db="EMBL/GenBank/DDBJ databases">
        <authorList>
            <person name="Nowell W R."/>
        </authorList>
    </citation>
    <scope>NUCLEOTIDE SEQUENCE</scope>
    <source>
        <strain evidence="7">Ploen Becks lab</strain>
    </source>
</reference>
<dbReference type="PANTHER" id="PTHR16296">
    <property type="entry name" value="UNCHARACTERIZED HYPOTHALAMUS PROTEIN HT007"/>
    <property type="match status" value="1"/>
</dbReference>
<evidence type="ECO:0000256" key="5">
    <source>
        <dbReference type="ARBA" id="ARBA00023136"/>
    </source>
</evidence>
<dbReference type="AlphaFoldDB" id="A0A814ESC3"/>
<evidence type="ECO:0000256" key="1">
    <source>
        <dbReference type="ARBA" id="ARBA00004225"/>
    </source>
</evidence>
<keyword evidence="4" id="KW-0496">Mitochondrion</keyword>
<accession>A0A814ESC3</accession>
<gene>
    <name evidence="7" type="ORF">OXX778_LOCUS15035</name>
</gene>
<dbReference type="OrthoDB" id="6234762at2759"/>
<sequence length="236" mass="26594">MSNTGVLTKSSSEKLKNDKAIILSKNEVIELRLKKINDWGDNSQVLSLKYGLPALAISNLLTNTSINLMFRRNFLLKNAKSGAGLISSIMITGIFPTAVSASLLGLYYTNNLLASSQDECLLCREIKSIGLHLTIGSLVPTFLAWSSNYFQAGIYKTYSLPETDWLLNSKTRPKFSFFFKRVLKNTTKNSFNRLAFCYSIQVILTSAICFLQQKEFQDYIEPQAFSLSEIRQIKKI</sequence>
<name>A0A814ESC3_9BILA</name>
<evidence type="ECO:0000256" key="2">
    <source>
        <dbReference type="ARBA" id="ARBA00022692"/>
    </source>
</evidence>
<keyword evidence="3 6" id="KW-1133">Transmembrane helix</keyword>
<comment type="caution">
    <text evidence="7">The sequence shown here is derived from an EMBL/GenBank/DDBJ whole genome shotgun (WGS) entry which is preliminary data.</text>
</comment>
<dbReference type="Proteomes" id="UP000663879">
    <property type="component" value="Unassembled WGS sequence"/>
</dbReference>
<keyword evidence="5 6" id="KW-0472">Membrane</keyword>
<comment type="subcellular location">
    <subcellularLocation>
        <location evidence="1">Mitochondrion membrane</location>
        <topology evidence="1">Multi-pass membrane protein</topology>
    </subcellularLocation>
</comment>
<keyword evidence="8" id="KW-1185">Reference proteome</keyword>
<organism evidence="7 8">
    <name type="scientific">Brachionus calyciflorus</name>
    <dbReference type="NCBI Taxonomy" id="104777"/>
    <lineage>
        <taxon>Eukaryota</taxon>
        <taxon>Metazoa</taxon>
        <taxon>Spiralia</taxon>
        <taxon>Gnathifera</taxon>
        <taxon>Rotifera</taxon>
        <taxon>Eurotatoria</taxon>
        <taxon>Monogononta</taxon>
        <taxon>Pseudotrocha</taxon>
        <taxon>Ploima</taxon>
        <taxon>Brachionidae</taxon>
        <taxon>Brachionus</taxon>
    </lineage>
</organism>
<evidence type="ECO:0000256" key="6">
    <source>
        <dbReference type="SAM" id="Phobius"/>
    </source>
</evidence>
<evidence type="ECO:0000256" key="3">
    <source>
        <dbReference type="ARBA" id="ARBA00022989"/>
    </source>
</evidence>